<feature type="domain" description="Amidohydrolase-related" evidence="1">
    <location>
        <begin position="75"/>
        <end position="314"/>
    </location>
</feature>
<name>A0ABP8G9P6_9BACT</name>
<evidence type="ECO:0000313" key="3">
    <source>
        <dbReference type="Proteomes" id="UP001501207"/>
    </source>
</evidence>
<protein>
    <recommendedName>
        <fullName evidence="1">Amidohydrolase-related domain-containing protein</fullName>
    </recommendedName>
</protein>
<sequence length="315" mass="35205">MIGLQAILATGITGSLLGKSLSPSHRRDDLPGSEPIIDIHQHIHYHGRTDEQMISHQQTMGITKSILLPAGRDVNSASTHFGVSNGLQVKAGGNKDCYEFAKKHPEAFTFGACEVPDLPDAVQEIEKYLKLGAVIIGELKFGVDCDSAGMQKIYQLAQHYEVPVLMHWQYKMYNYHFERFYKMLEKYPRVNFIGHAQTWWANIDKNETDQSVLYPKGAVTMGGLTDRYLSDYPNLYGDLSAGSGLSGLTRDEDFTRDFFKRHQDKLVYGSDCADAVGQGKACDGAGIIAAVKRLSPTKEIERKLLYKNAKKIIRI</sequence>
<evidence type="ECO:0000313" key="2">
    <source>
        <dbReference type="EMBL" id="GAA4320091.1"/>
    </source>
</evidence>
<dbReference type="Pfam" id="PF04909">
    <property type="entry name" value="Amidohydro_2"/>
    <property type="match status" value="1"/>
</dbReference>
<accession>A0ABP8G9P6</accession>
<evidence type="ECO:0000259" key="1">
    <source>
        <dbReference type="Pfam" id="PF04909"/>
    </source>
</evidence>
<reference evidence="3" key="1">
    <citation type="journal article" date="2019" name="Int. J. Syst. Evol. Microbiol.">
        <title>The Global Catalogue of Microorganisms (GCM) 10K type strain sequencing project: providing services to taxonomists for standard genome sequencing and annotation.</title>
        <authorList>
            <consortium name="The Broad Institute Genomics Platform"/>
            <consortium name="The Broad Institute Genome Sequencing Center for Infectious Disease"/>
            <person name="Wu L."/>
            <person name="Ma J."/>
        </authorList>
    </citation>
    <scope>NUCLEOTIDE SEQUENCE [LARGE SCALE GENOMIC DNA]</scope>
    <source>
        <strain evidence="3">JCM 17664</strain>
    </source>
</reference>
<comment type="caution">
    <text evidence="2">The sequence shown here is derived from an EMBL/GenBank/DDBJ whole genome shotgun (WGS) entry which is preliminary data.</text>
</comment>
<dbReference type="InterPro" id="IPR032466">
    <property type="entry name" value="Metal_Hydrolase"/>
</dbReference>
<proteinExistence type="predicted"/>
<organism evidence="2 3">
    <name type="scientific">Compostibacter hankyongensis</name>
    <dbReference type="NCBI Taxonomy" id="1007089"/>
    <lineage>
        <taxon>Bacteria</taxon>
        <taxon>Pseudomonadati</taxon>
        <taxon>Bacteroidota</taxon>
        <taxon>Chitinophagia</taxon>
        <taxon>Chitinophagales</taxon>
        <taxon>Chitinophagaceae</taxon>
        <taxon>Compostibacter</taxon>
    </lineage>
</organism>
<dbReference type="SUPFAM" id="SSF51556">
    <property type="entry name" value="Metallo-dependent hydrolases"/>
    <property type="match status" value="1"/>
</dbReference>
<dbReference type="Proteomes" id="UP001501207">
    <property type="component" value="Unassembled WGS sequence"/>
</dbReference>
<gene>
    <name evidence="2" type="ORF">GCM10023143_34020</name>
</gene>
<dbReference type="InterPro" id="IPR006680">
    <property type="entry name" value="Amidohydro-rel"/>
</dbReference>
<dbReference type="EMBL" id="BAABFN010000022">
    <property type="protein sequence ID" value="GAA4320091.1"/>
    <property type="molecule type" value="Genomic_DNA"/>
</dbReference>
<dbReference type="Gene3D" id="3.20.20.140">
    <property type="entry name" value="Metal-dependent hydrolases"/>
    <property type="match status" value="1"/>
</dbReference>
<keyword evidence="3" id="KW-1185">Reference proteome</keyword>